<dbReference type="RefSeq" id="WP_041989575.1">
    <property type="nucleotide sequence ID" value="NZ_CDOD01000002.1"/>
</dbReference>
<dbReference type="CDD" id="cd00009">
    <property type="entry name" value="AAA"/>
    <property type="match status" value="1"/>
</dbReference>
<dbReference type="InterPro" id="IPR003959">
    <property type="entry name" value="ATPase_AAA_core"/>
</dbReference>
<evidence type="ECO:0000256" key="4">
    <source>
        <dbReference type="ARBA" id="ARBA00023186"/>
    </source>
</evidence>
<feature type="domain" description="AAA+ ATPase" evidence="5">
    <location>
        <begin position="206"/>
        <end position="344"/>
    </location>
</feature>
<dbReference type="PANTHER" id="PTHR11638">
    <property type="entry name" value="ATP-DEPENDENT CLP PROTEASE"/>
    <property type="match status" value="1"/>
</dbReference>
<dbReference type="Gene3D" id="4.10.860.10">
    <property type="entry name" value="UVR domain"/>
    <property type="match status" value="1"/>
</dbReference>
<dbReference type="InterPro" id="IPR050130">
    <property type="entry name" value="ClpA_ClpB"/>
</dbReference>
<dbReference type="Proteomes" id="UP000038055">
    <property type="component" value="Unassembled WGS sequence"/>
</dbReference>
<dbReference type="Gene3D" id="1.10.8.60">
    <property type="match status" value="2"/>
</dbReference>
<dbReference type="Pfam" id="PF07724">
    <property type="entry name" value="AAA_2"/>
    <property type="match status" value="1"/>
</dbReference>
<dbReference type="PRINTS" id="PR00300">
    <property type="entry name" value="CLPPROTEASEA"/>
</dbReference>
<dbReference type="Pfam" id="PF02861">
    <property type="entry name" value="Clp_N"/>
    <property type="match status" value="1"/>
</dbReference>
<evidence type="ECO:0000256" key="2">
    <source>
        <dbReference type="ARBA" id="ARBA00022741"/>
    </source>
</evidence>
<dbReference type="Pfam" id="PF10431">
    <property type="entry name" value="ClpB_D2-small"/>
    <property type="match status" value="1"/>
</dbReference>
<keyword evidence="8" id="KW-1185">Reference proteome</keyword>
<dbReference type="Pfam" id="PF17871">
    <property type="entry name" value="AAA_lid_9"/>
    <property type="match status" value="1"/>
</dbReference>
<keyword evidence="4" id="KW-0143">Chaperone</keyword>
<dbReference type="InterPro" id="IPR001270">
    <property type="entry name" value="ClpA/B"/>
</dbReference>
<dbReference type="Gene3D" id="3.40.50.300">
    <property type="entry name" value="P-loop containing nucleotide triphosphate hydrolases"/>
    <property type="match status" value="2"/>
</dbReference>
<dbReference type="Gene3D" id="1.10.1780.10">
    <property type="entry name" value="Clp, N-terminal domain"/>
    <property type="match status" value="1"/>
</dbReference>
<dbReference type="FunFam" id="3.40.50.300:FF:000025">
    <property type="entry name" value="ATP-dependent Clp protease subunit"/>
    <property type="match status" value="1"/>
</dbReference>
<dbReference type="InterPro" id="IPR019489">
    <property type="entry name" value="Clp_ATPase_C"/>
</dbReference>
<organism evidence="7 8">
    <name type="scientific">Capnocytophaga cynodegmi</name>
    <dbReference type="NCBI Taxonomy" id="28189"/>
    <lineage>
        <taxon>Bacteria</taxon>
        <taxon>Pseudomonadati</taxon>
        <taxon>Bacteroidota</taxon>
        <taxon>Flavobacteriia</taxon>
        <taxon>Flavobacteriales</taxon>
        <taxon>Flavobacteriaceae</taxon>
        <taxon>Capnocytophaga</taxon>
    </lineage>
</organism>
<dbReference type="AlphaFoldDB" id="A0A0B7H4B2"/>
<accession>A0A0B7H4B2</accession>
<dbReference type="InterPro" id="IPR003593">
    <property type="entry name" value="AAA+_ATPase"/>
</dbReference>
<dbReference type="GO" id="GO:0005524">
    <property type="term" value="F:ATP binding"/>
    <property type="evidence" value="ECO:0007669"/>
    <property type="project" value="UniProtKB-KW"/>
</dbReference>
<gene>
    <name evidence="7" type="ORF">CCYN2B_100058</name>
</gene>
<dbReference type="InterPro" id="IPR004176">
    <property type="entry name" value="Clp_R_N"/>
</dbReference>
<feature type="domain" description="AAA+ ATPase" evidence="5">
    <location>
        <begin position="565"/>
        <end position="716"/>
    </location>
</feature>
<sequence length="828" mass="93683">MEFLNLDESVQSAIKIAKSIAREYGNKYYTPAHLLKALLHKEVGIGSFVTALGKDALFLEEWAEIRIEDCEKFSGITEIEADKKIHKVFEEADNIRLKLGLLQINPICTLGAIAKPEVGFSSDQLKSFPIRERDILDFFLQGDNLQLHSLHQVEGQDIEKTSVKPLTNLLKYCIDKTAQAMENKIFPIVCRSKENRQMLEILGRHSKPNVMIIGDSGVGKTAMVDGLVYDIINEKVPSFLSGTTIWELDNGALIAGATYKGEIEDRLKNIIKELRQMDKVILFIDEIHTLLDPKQGNAGAANILKPELSKGNLTVIGVTTIDEYRKLIEPDHAFSRRFEVLQIEEPTTDNATLMVQFVLEKYKDFHQLEVSEEALKKCVLMAKRYVKDRRLPDSAIDLLDRTMSAVKMTNETANSDHISLLENLSKLEENRLEFSEEDFSNKVSLLWKDFSSHLNPIIQGHINQEVKIDENTTGSAVFTLLNEVVDKLHHFTKNPIKQVDEDHLACVVAAKTNIPVGKIQEGEKERLLKMESQLQKRVVGQNHAIKSLVDAILESRSGMNKQGQPIGSFFFLGPTGTGKTELTKSLAEALFNDEKAMIRFDMSEFKEEHSAALLYGAPPGYVGYEEGGLLVNKIRQQPYSVVLFDEIEKAHSSVYDIFLQIMDEGKLHDRLGKEGDFSNAIVIFTSNVGSEWIAKEMNEGRQPTTIQMMEIMGNYFRPEFLARLSEIVPFSPIKEEMLMQIFDIQFKGFRKLLQAQSMDITLTDQAKKMLAFKGFTPKYGARQVAGTIRNYLRRPISRMILSGKLKKDQKLKGSLSTNEELVWEVENL</sequence>
<proteinExistence type="predicted"/>
<dbReference type="EMBL" id="CDOD01000002">
    <property type="protein sequence ID" value="CEN32478.1"/>
    <property type="molecule type" value="Genomic_DNA"/>
</dbReference>
<dbReference type="InterPro" id="IPR041546">
    <property type="entry name" value="ClpA/ClpB_AAA_lid"/>
</dbReference>
<evidence type="ECO:0000259" key="5">
    <source>
        <dbReference type="SMART" id="SM00382"/>
    </source>
</evidence>
<feature type="domain" description="Clp ATPase C-terminal" evidence="6">
    <location>
        <begin position="733"/>
        <end position="823"/>
    </location>
</feature>
<name>A0A0B7H4B2_9FLAO</name>
<dbReference type="SMART" id="SM01086">
    <property type="entry name" value="ClpB_D2-small"/>
    <property type="match status" value="1"/>
</dbReference>
<dbReference type="CDD" id="cd19499">
    <property type="entry name" value="RecA-like_ClpB_Hsp104-like"/>
    <property type="match status" value="1"/>
</dbReference>
<evidence type="ECO:0000313" key="8">
    <source>
        <dbReference type="Proteomes" id="UP000038055"/>
    </source>
</evidence>
<evidence type="ECO:0000259" key="6">
    <source>
        <dbReference type="SMART" id="SM01086"/>
    </source>
</evidence>
<dbReference type="PANTHER" id="PTHR11638:SF18">
    <property type="entry name" value="HEAT SHOCK PROTEIN 104"/>
    <property type="match status" value="1"/>
</dbReference>
<reference evidence="8" key="1">
    <citation type="submission" date="2015-01" db="EMBL/GenBank/DDBJ databases">
        <authorList>
            <person name="MANFREDI Pablo"/>
        </authorList>
    </citation>
    <scope>NUCLEOTIDE SEQUENCE [LARGE SCALE GENOMIC DNA]</scope>
    <source>
        <strain evidence="8">Ccyn2B</strain>
    </source>
</reference>
<dbReference type="InterPro" id="IPR036628">
    <property type="entry name" value="Clp_N_dom_sf"/>
</dbReference>
<dbReference type="Pfam" id="PF00004">
    <property type="entry name" value="AAA"/>
    <property type="match status" value="1"/>
</dbReference>
<dbReference type="SUPFAM" id="SSF81923">
    <property type="entry name" value="Double Clp-N motif"/>
    <property type="match status" value="1"/>
</dbReference>
<protein>
    <submittedName>
        <fullName evidence="7">ATPase, AAA family</fullName>
    </submittedName>
</protein>
<keyword evidence="1" id="KW-0677">Repeat</keyword>
<dbReference type="SUPFAM" id="SSF52540">
    <property type="entry name" value="P-loop containing nucleoside triphosphate hydrolases"/>
    <property type="match status" value="2"/>
</dbReference>
<evidence type="ECO:0000313" key="7">
    <source>
        <dbReference type="EMBL" id="CEN32478.1"/>
    </source>
</evidence>
<keyword evidence="2" id="KW-0547">Nucleotide-binding</keyword>
<dbReference type="SMART" id="SM00382">
    <property type="entry name" value="AAA"/>
    <property type="match status" value="2"/>
</dbReference>
<evidence type="ECO:0000256" key="1">
    <source>
        <dbReference type="ARBA" id="ARBA00022737"/>
    </source>
</evidence>
<dbReference type="InterPro" id="IPR027417">
    <property type="entry name" value="P-loop_NTPase"/>
</dbReference>
<dbReference type="GO" id="GO:0016887">
    <property type="term" value="F:ATP hydrolysis activity"/>
    <property type="evidence" value="ECO:0007669"/>
    <property type="project" value="InterPro"/>
</dbReference>
<dbReference type="GO" id="GO:0005737">
    <property type="term" value="C:cytoplasm"/>
    <property type="evidence" value="ECO:0007669"/>
    <property type="project" value="TreeGrafter"/>
</dbReference>
<evidence type="ECO:0000256" key="3">
    <source>
        <dbReference type="ARBA" id="ARBA00022840"/>
    </source>
</evidence>
<dbReference type="GO" id="GO:0034605">
    <property type="term" value="P:cellular response to heat"/>
    <property type="evidence" value="ECO:0007669"/>
    <property type="project" value="TreeGrafter"/>
</dbReference>
<keyword evidence="3" id="KW-0067">ATP-binding</keyword>